<keyword evidence="2" id="KW-1185">Reference proteome</keyword>
<dbReference type="EMBL" id="SSNT01000014">
    <property type="protein sequence ID" value="THF77668.1"/>
    <property type="molecule type" value="Genomic_DNA"/>
</dbReference>
<comment type="caution">
    <text evidence="1">The sequence shown here is derived from an EMBL/GenBank/DDBJ whole genome shotgun (WGS) entry which is preliminary data.</text>
</comment>
<accession>A0A4S4BRM3</accession>
<dbReference type="AlphaFoldDB" id="A0A4S4BRM3"/>
<evidence type="ECO:0000313" key="1">
    <source>
        <dbReference type="EMBL" id="THF77668.1"/>
    </source>
</evidence>
<sequence>MKVALIHATTTALKPIEKAFQKAAPEIELLHFMDTNLLSMMERSGGLTPEIIRRFSALVNLAAESEANCIQLTCSAFNNITSILQPMHAVKLFRSDEAMLDEALAYERIGLISTVKETPVALMSYLREKKPDCNIESLVDPGIIHLLFKGRNDEHDERVRNMIQQMDGIVDVIILSQYSMDHIAHQVQTSVPILTAPQATVNRCISYLRKAQAPCSGPTGIRRV</sequence>
<dbReference type="OrthoDB" id="2910128at2"/>
<dbReference type="RefSeq" id="WP_136356516.1">
    <property type="nucleotide sequence ID" value="NZ_CP046266.1"/>
</dbReference>
<evidence type="ECO:0008006" key="3">
    <source>
        <dbReference type="Google" id="ProtNLM"/>
    </source>
</evidence>
<evidence type="ECO:0000313" key="2">
    <source>
        <dbReference type="Proteomes" id="UP000310334"/>
    </source>
</evidence>
<protein>
    <recommendedName>
        <fullName evidence="3">Asp/Glu/hydantoin racemase</fullName>
    </recommendedName>
</protein>
<dbReference type="Proteomes" id="UP000310334">
    <property type="component" value="Unassembled WGS sequence"/>
</dbReference>
<name>A0A4S4BRM3_9BACI</name>
<proteinExistence type="predicted"/>
<organism evidence="1 2">
    <name type="scientific">Metabacillus sediminilitoris</name>
    <dbReference type="NCBI Taxonomy" id="2567941"/>
    <lineage>
        <taxon>Bacteria</taxon>
        <taxon>Bacillati</taxon>
        <taxon>Bacillota</taxon>
        <taxon>Bacilli</taxon>
        <taxon>Bacillales</taxon>
        <taxon>Bacillaceae</taxon>
        <taxon>Metabacillus</taxon>
    </lineage>
</organism>
<gene>
    <name evidence="1" type="ORF">E6W99_18385</name>
</gene>
<reference evidence="1 2" key="1">
    <citation type="submission" date="2019-04" db="EMBL/GenBank/DDBJ databases">
        <title>Bacillus sediminilitoris sp. nov., isolated from a tidal flat sediment on the East China Sea.</title>
        <authorList>
            <person name="Wei Y."/>
            <person name="Mao H."/>
            <person name="Fang J."/>
        </authorList>
    </citation>
    <scope>NUCLEOTIDE SEQUENCE [LARGE SCALE GENOMIC DNA]</scope>
    <source>
        <strain evidence="1 2">DSL-17</strain>
    </source>
</reference>